<dbReference type="AlphaFoldDB" id="A0ABD5RCG9"/>
<accession>A0ABD5RCG9</accession>
<feature type="transmembrane region" description="Helical" evidence="1">
    <location>
        <begin position="76"/>
        <end position="104"/>
    </location>
</feature>
<feature type="transmembrane region" description="Helical" evidence="1">
    <location>
        <begin position="178"/>
        <end position="205"/>
    </location>
</feature>
<feature type="transmembrane region" description="Helical" evidence="1">
    <location>
        <begin position="124"/>
        <end position="157"/>
    </location>
</feature>
<keyword evidence="1" id="KW-0812">Transmembrane</keyword>
<feature type="transmembrane region" description="Helical" evidence="1">
    <location>
        <begin position="20"/>
        <end position="43"/>
    </location>
</feature>
<comment type="caution">
    <text evidence="2">The sequence shown here is derived from an EMBL/GenBank/DDBJ whole genome shotgun (WGS) entry which is preliminary data.</text>
</comment>
<dbReference type="RefSeq" id="WP_227229976.1">
    <property type="nucleotide sequence ID" value="NZ_JAJCVJ010000002.1"/>
</dbReference>
<dbReference type="Proteomes" id="UP001596201">
    <property type="component" value="Unassembled WGS sequence"/>
</dbReference>
<keyword evidence="3" id="KW-1185">Reference proteome</keyword>
<dbReference type="Pfam" id="PF13197">
    <property type="entry name" value="DUF4013"/>
    <property type="match status" value="1"/>
</dbReference>
<name>A0ABD5RCG9_9EURY</name>
<keyword evidence="1" id="KW-0472">Membrane</keyword>
<evidence type="ECO:0000256" key="1">
    <source>
        <dbReference type="SAM" id="Phobius"/>
    </source>
</evidence>
<keyword evidence="1" id="KW-1133">Transmembrane helix</keyword>
<evidence type="ECO:0000313" key="2">
    <source>
        <dbReference type="EMBL" id="MFC5367730.1"/>
    </source>
</evidence>
<proteinExistence type="predicted"/>
<organism evidence="2 3">
    <name type="scientific">Salinirubrum litoreum</name>
    <dbReference type="NCBI Taxonomy" id="1126234"/>
    <lineage>
        <taxon>Archaea</taxon>
        <taxon>Methanobacteriati</taxon>
        <taxon>Methanobacteriota</taxon>
        <taxon>Stenosarchaea group</taxon>
        <taxon>Halobacteria</taxon>
        <taxon>Halobacteriales</taxon>
        <taxon>Haloferacaceae</taxon>
        <taxon>Salinirubrum</taxon>
    </lineage>
</organism>
<evidence type="ECO:0000313" key="3">
    <source>
        <dbReference type="Proteomes" id="UP001596201"/>
    </source>
</evidence>
<protein>
    <submittedName>
        <fullName evidence="2">DUF4013 domain-containing protein</fullName>
    </submittedName>
</protein>
<dbReference type="InterPro" id="IPR025098">
    <property type="entry name" value="DUF4013"/>
</dbReference>
<gene>
    <name evidence="2" type="ORF">ACFPJ5_12375</name>
</gene>
<sequence length="233" mass="23784">MLSEALSYARSGDEALQRLLIGGAIQLGGAIFVLPGVFLYGYLLRVLRDAVDDTGDTDELPPWDDWETLAVDGLKALLVVFAYLLPVFVVTVGGVLVAVFALPFGAALGSGAAGSEAGAAAGTTLFLVVFVGVILLGALLSLLAYYLLPAALVGLAVEDDLGAAFRWDALRAVALSKSYVVGMLLAGLVAVAGSLVAAPLVFLLVGFVVQFYVFVVVAHVAGQAVAASTSPAA</sequence>
<dbReference type="EMBL" id="JBHSKX010000002">
    <property type="protein sequence ID" value="MFC5367730.1"/>
    <property type="molecule type" value="Genomic_DNA"/>
</dbReference>
<reference evidence="2 3" key="1">
    <citation type="journal article" date="2019" name="Int. J. Syst. Evol. Microbiol.">
        <title>The Global Catalogue of Microorganisms (GCM) 10K type strain sequencing project: providing services to taxonomists for standard genome sequencing and annotation.</title>
        <authorList>
            <consortium name="The Broad Institute Genomics Platform"/>
            <consortium name="The Broad Institute Genome Sequencing Center for Infectious Disease"/>
            <person name="Wu L."/>
            <person name="Ma J."/>
        </authorList>
    </citation>
    <scope>NUCLEOTIDE SEQUENCE [LARGE SCALE GENOMIC DNA]</scope>
    <source>
        <strain evidence="2 3">CGMCC 1.12237</strain>
    </source>
</reference>